<reference evidence="4" key="1">
    <citation type="journal article" date="2020" name="Stud. Mycol.">
        <title>101 Dothideomycetes genomes: A test case for predicting lifestyles and emergence of pathogens.</title>
        <authorList>
            <person name="Haridas S."/>
            <person name="Albert R."/>
            <person name="Binder M."/>
            <person name="Bloem J."/>
            <person name="LaButti K."/>
            <person name="Salamov A."/>
            <person name="Andreopoulos B."/>
            <person name="Baker S."/>
            <person name="Barry K."/>
            <person name="Bills G."/>
            <person name="Bluhm B."/>
            <person name="Cannon C."/>
            <person name="Castanera R."/>
            <person name="Culley D."/>
            <person name="Daum C."/>
            <person name="Ezra D."/>
            <person name="Gonzalez J."/>
            <person name="Henrissat B."/>
            <person name="Kuo A."/>
            <person name="Liang C."/>
            <person name="Lipzen A."/>
            <person name="Lutzoni F."/>
            <person name="Magnuson J."/>
            <person name="Mondo S."/>
            <person name="Nolan M."/>
            <person name="Ohm R."/>
            <person name="Pangilinan J."/>
            <person name="Park H.-J."/>
            <person name="Ramirez L."/>
            <person name="Alfaro M."/>
            <person name="Sun H."/>
            <person name="Tritt A."/>
            <person name="Yoshinaga Y."/>
            <person name="Zwiers L.-H."/>
            <person name="Turgeon B."/>
            <person name="Goodwin S."/>
            <person name="Spatafora J."/>
            <person name="Crous P."/>
            <person name="Grigoriev I."/>
        </authorList>
    </citation>
    <scope>NUCLEOTIDE SEQUENCE [LARGE SCALE GENOMIC DNA]</scope>
    <source>
        <strain evidence="4">CBS 304.66</strain>
    </source>
</reference>
<dbReference type="AlphaFoldDB" id="A0A9P4KA40"/>
<evidence type="ECO:0000313" key="4">
    <source>
        <dbReference type="Proteomes" id="UP000800093"/>
    </source>
</evidence>
<keyword evidence="1" id="KW-0812">Transmembrane</keyword>
<name>A0A9P4KA40_9PLEO</name>
<keyword evidence="1" id="KW-0472">Membrane</keyword>
<proteinExistence type="predicted"/>
<evidence type="ECO:0000313" key="3">
    <source>
        <dbReference type="EMBL" id="KAF2264635.1"/>
    </source>
</evidence>
<protein>
    <recommendedName>
        <fullName evidence="2">Heterokaryon incompatibility domain-containing protein</fullName>
    </recommendedName>
</protein>
<evidence type="ECO:0000256" key="1">
    <source>
        <dbReference type="SAM" id="Phobius"/>
    </source>
</evidence>
<keyword evidence="1" id="KW-1133">Transmembrane helix</keyword>
<dbReference type="PANTHER" id="PTHR24148:SF64">
    <property type="entry name" value="HETEROKARYON INCOMPATIBILITY DOMAIN-CONTAINING PROTEIN"/>
    <property type="match status" value="1"/>
</dbReference>
<comment type="caution">
    <text evidence="3">The sequence shown here is derived from an EMBL/GenBank/DDBJ whole genome shotgun (WGS) entry which is preliminary data.</text>
</comment>
<feature type="domain" description="Heterokaryon incompatibility" evidence="2">
    <location>
        <begin position="298"/>
        <end position="464"/>
    </location>
</feature>
<feature type="transmembrane region" description="Helical" evidence="1">
    <location>
        <begin position="204"/>
        <end position="228"/>
    </location>
</feature>
<dbReference type="Pfam" id="PF26639">
    <property type="entry name" value="Het-6_barrel"/>
    <property type="match status" value="1"/>
</dbReference>
<accession>A0A9P4KA40</accession>
<dbReference type="InterPro" id="IPR010730">
    <property type="entry name" value="HET"/>
</dbReference>
<dbReference type="PANTHER" id="PTHR24148">
    <property type="entry name" value="ANKYRIN REPEAT DOMAIN-CONTAINING PROTEIN 39 HOMOLOG-RELATED"/>
    <property type="match status" value="1"/>
</dbReference>
<dbReference type="InterPro" id="IPR052895">
    <property type="entry name" value="HetReg/Transcr_Mod"/>
</dbReference>
<keyword evidence="4" id="KW-1185">Reference proteome</keyword>
<dbReference type="EMBL" id="ML986614">
    <property type="protein sequence ID" value="KAF2264635.1"/>
    <property type="molecule type" value="Genomic_DNA"/>
</dbReference>
<evidence type="ECO:0000259" key="2">
    <source>
        <dbReference type="Pfam" id="PF06985"/>
    </source>
</evidence>
<gene>
    <name evidence="3" type="ORF">CC78DRAFT_568120</name>
</gene>
<dbReference type="OrthoDB" id="194358at2759"/>
<dbReference type="Proteomes" id="UP000800093">
    <property type="component" value="Unassembled WGS sequence"/>
</dbReference>
<organism evidence="3 4">
    <name type="scientific">Lojkania enalia</name>
    <dbReference type="NCBI Taxonomy" id="147567"/>
    <lineage>
        <taxon>Eukaryota</taxon>
        <taxon>Fungi</taxon>
        <taxon>Dikarya</taxon>
        <taxon>Ascomycota</taxon>
        <taxon>Pezizomycotina</taxon>
        <taxon>Dothideomycetes</taxon>
        <taxon>Pleosporomycetidae</taxon>
        <taxon>Pleosporales</taxon>
        <taxon>Pleosporales incertae sedis</taxon>
        <taxon>Lojkania</taxon>
    </lineage>
</organism>
<sequence>MHYQMRQAVVRFVPLPEPVQFHNVSLSKRQSCIGSGYLPCIDNLSTCCYYDQSCCGTGCCNTGYYCVESSDGPTCCPLSSDPSECGGQTTINTCPPNYSQCSNIPGCCPTGEECYYDSTYGAYCGFRGEFSFSTPVYTPVETPYSPIYTSEYSASTPTSEWYYSTTPDTSISYTTTHSASTSGNEFSVNSINTNRPSSSSFPKAAIGGIVGGVVFVAVLISVIVILCLRRKRTVPPPPPPPPPTDLIEFYHRYHSPINAPGYTRVLHLYGIPKEGNSSFPLHGRLEVIKIGEPMAVSYTAISYSWTRDDNLTISDRDCDLFCDIGQEGAKLAVFKLKPASAEILRALRSSTGLVLWVDQICIDQREKTEEFYEAPFENYEKKWQLERMGDIYKNAASTIIWLGVERDPNVSGKWPLMIAMNLVLSIAAAYETERKLDPWEPEENKYLLQLYSRNWFKRVWTFQEVMKSRGITVMLKSARGEILQQPWAVLGAAGMYIQRWGPYPTPIQFADHIEATTMKYLCWKAGWDRWPILTLLPMVRFFDVGYAKDKLYAIESCVHESQGVDTEEELARAEEPNRKIRLKVFALPYPKEHGWHIYHDLAITLIEQSQSLQILSSVQHLDSQLIQKARSENPDWDKVQPNPPLPSWVPNWYEKDISKSFSDSENAPYKDPTSDGFKACPYPHLGSEFLGRTERHILRVKGFVFGNIANCTDVFYGGTFDAAKTGNFENLGPNIWAWVTQWLGLNEQDLDENVEMTMEEINCQLEGTEFPNQAKLNTVRQVASFFTADRSFDGNRLINNLKDRDGTYSHEYAKFYGNKQVPTPWERAEEHLHDYMAFRSLWNPNCWPISRPHPQQNRIDRYAEAAASALVSRKIFQMDNGVLGIGPAVLDPLQGDVVCILQGAQVPFVLRPKGSCFELVGECYVHAYMDGEAVAGMGPLDAKWMHMDLI</sequence>
<dbReference type="Pfam" id="PF06985">
    <property type="entry name" value="HET"/>
    <property type="match status" value="1"/>
</dbReference>